<dbReference type="CDD" id="cd00637">
    <property type="entry name" value="7tm_classA_rhodopsin-like"/>
    <property type="match status" value="1"/>
</dbReference>
<evidence type="ECO:0000313" key="8">
    <source>
        <dbReference type="EMBL" id="GFR68887.1"/>
    </source>
</evidence>
<feature type="compositionally biased region" description="Low complexity" evidence="6">
    <location>
        <begin position="232"/>
        <end position="245"/>
    </location>
</feature>
<accession>A0AAV4F679</accession>
<feature type="compositionally biased region" description="Polar residues" evidence="6">
    <location>
        <begin position="217"/>
        <end position="231"/>
    </location>
</feature>
<evidence type="ECO:0000256" key="2">
    <source>
        <dbReference type="ARBA" id="ARBA00022475"/>
    </source>
</evidence>
<evidence type="ECO:0000313" key="9">
    <source>
        <dbReference type="Proteomes" id="UP000762676"/>
    </source>
</evidence>
<feature type="region of interest" description="Disordered" evidence="6">
    <location>
        <begin position="215"/>
        <end position="245"/>
    </location>
</feature>
<keyword evidence="3" id="KW-0297">G-protein coupled receptor</keyword>
<dbReference type="GO" id="GO:0004930">
    <property type="term" value="F:G protein-coupled receptor activity"/>
    <property type="evidence" value="ECO:0007669"/>
    <property type="project" value="UniProtKB-KW"/>
</dbReference>
<dbReference type="GO" id="GO:0005886">
    <property type="term" value="C:plasma membrane"/>
    <property type="evidence" value="ECO:0007669"/>
    <property type="project" value="UniProtKB-SubCell"/>
</dbReference>
<proteinExistence type="predicted"/>
<dbReference type="Gene3D" id="1.20.1070.10">
    <property type="entry name" value="Rhodopsin 7-helix transmembrane proteins"/>
    <property type="match status" value="2"/>
</dbReference>
<gene>
    <name evidence="8" type="ORF">ElyMa_002032700</name>
</gene>
<dbReference type="EMBL" id="BMAT01004144">
    <property type="protein sequence ID" value="GFR68887.1"/>
    <property type="molecule type" value="Genomic_DNA"/>
</dbReference>
<sequence length="859" mass="95743">MDTPWSVNATAVLPVNYANHVRNRVYGSFGVLSGIAAVVMLWSSGRLRLPLKATLISMSLSDILTMCIAVVWSPDLPCWPGLYNMGSAIVVSNLMTTLTAFHNCVAVFFPARYKQILGFGPSLILVVSCWICGYLIILACLGTQIPNGSSCYLVAAMPRAGLVMASCACLLCCCLTIVMSIAVLKRIRKIPQQKNTTVPLPRTTDELNQLAAVPEKNMSTNSRPNSRQIKTSSAAPISSSSSSFAQHPMIMPTRTAGFLVSKTIPRTTPRSVSSEEINHKNSEKKPHRYIYLSKLSKCYQSLPQKLDEHCETNMITVAYDTHDHFKTDSTKFDHDVHGSKQGLSSAGSPLSTADLALYENTDTSILNDFEGPNLYSNSEKQHQMPKVHSLQHKCKNSTESLESNSRDYNPITFPLTRSLTYHGNSSFNDSDFIHGNAKEKNRSLIIIPKTKDNLLTHEANRNLYLDSDSMSIETFLNTAENAYQQINNHIGEKQPESQCGSNYLPEAAHFQASYIASLSNISKSLDWSTYLCSKDFQSCKFKDLDLFPVYQQLSQSSTEIGPLKHQDKPKKYGFIQSQAFSYKCIRTKTAPNIKRDLDTPVLLQFKNTLNCTLNIQGQPAHSAKKTSPGETERCLSANELTKTSDATEMTYTSIQTSNSLGFLSSTSEGVSVSARGDIHAQERHHCRHSQVTKVAKFEPASPPHAEELAISNNISKISSETSSDCNEAGKFGAPKFRPTRRTASRKKSHSSKRPPRSCSSYCKPKTKRGNWRRRTQYTLVVLCCWCCLLSLPYIIYAVYVSTLIEDRTKFANSGFGIMVSCLTMLNSLSDPVLFAFRFVEWRAAWNLCCRKRNNSYFYH</sequence>
<keyword evidence="7" id="KW-0812">Transmembrane</keyword>
<evidence type="ECO:0000256" key="3">
    <source>
        <dbReference type="ARBA" id="ARBA00023040"/>
    </source>
</evidence>
<feature type="compositionally biased region" description="Basic residues" evidence="6">
    <location>
        <begin position="737"/>
        <end position="755"/>
    </location>
</feature>
<keyword evidence="4" id="KW-0675">Receptor</keyword>
<keyword evidence="2" id="KW-1003">Cell membrane</keyword>
<dbReference type="Proteomes" id="UP000762676">
    <property type="component" value="Unassembled WGS sequence"/>
</dbReference>
<dbReference type="AlphaFoldDB" id="A0AAV4F679"/>
<feature type="transmembrane region" description="Helical" evidence="7">
    <location>
        <begin position="160"/>
        <end position="184"/>
    </location>
</feature>
<keyword evidence="5" id="KW-0807">Transducer</keyword>
<feature type="transmembrane region" description="Helical" evidence="7">
    <location>
        <begin position="85"/>
        <end position="111"/>
    </location>
</feature>
<feature type="region of interest" description="Disordered" evidence="6">
    <location>
        <begin position="721"/>
        <end position="766"/>
    </location>
</feature>
<dbReference type="PANTHER" id="PTHR24249">
    <property type="entry name" value="HISTAMINE RECEPTOR-RELATED G-PROTEIN COUPLED RECEPTOR"/>
    <property type="match status" value="1"/>
</dbReference>
<feature type="transmembrane region" description="Helical" evidence="7">
    <location>
        <begin position="123"/>
        <end position="145"/>
    </location>
</feature>
<evidence type="ECO:0000256" key="1">
    <source>
        <dbReference type="ARBA" id="ARBA00004651"/>
    </source>
</evidence>
<protein>
    <recommendedName>
        <fullName evidence="10">G-protein coupled receptors family 1 profile domain-containing protein</fullName>
    </recommendedName>
</protein>
<keyword evidence="9" id="KW-1185">Reference proteome</keyword>
<keyword evidence="7" id="KW-0472">Membrane</keyword>
<organism evidence="8 9">
    <name type="scientific">Elysia marginata</name>
    <dbReference type="NCBI Taxonomy" id="1093978"/>
    <lineage>
        <taxon>Eukaryota</taxon>
        <taxon>Metazoa</taxon>
        <taxon>Spiralia</taxon>
        <taxon>Lophotrochozoa</taxon>
        <taxon>Mollusca</taxon>
        <taxon>Gastropoda</taxon>
        <taxon>Heterobranchia</taxon>
        <taxon>Euthyneura</taxon>
        <taxon>Panpulmonata</taxon>
        <taxon>Sacoglossa</taxon>
        <taxon>Placobranchoidea</taxon>
        <taxon>Plakobranchidae</taxon>
        <taxon>Elysia</taxon>
    </lineage>
</organism>
<dbReference type="SUPFAM" id="SSF81321">
    <property type="entry name" value="Family A G protein-coupled receptor-like"/>
    <property type="match status" value="1"/>
</dbReference>
<dbReference type="InterPro" id="IPR050569">
    <property type="entry name" value="TAAR"/>
</dbReference>
<feature type="transmembrane region" description="Helical" evidence="7">
    <location>
        <begin position="777"/>
        <end position="798"/>
    </location>
</feature>
<comment type="caution">
    <text evidence="8">The sequence shown here is derived from an EMBL/GenBank/DDBJ whole genome shotgun (WGS) entry which is preliminary data.</text>
</comment>
<feature type="transmembrane region" description="Helical" evidence="7">
    <location>
        <begin position="810"/>
        <end position="828"/>
    </location>
</feature>
<feature type="transmembrane region" description="Helical" evidence="7">
    <location>
        <begin position="55"/>
        <end position="73"/>
    </location>
</feature>
<comment type="subcellular location">
    <subcellularLocation>
        <location evidence="1">Cell membrane</location>
        <topology evidence="1">Multi-pass membrane protein</topology>
    </subcellularLocation>
</comment>
<evidence type="ECO:0000256" key="6">
    <source>
        <dbReference type="SAM" id="MobiDB-lite"/>
    </source>
</evidence>
<evidence type="ECO:0000256" key="5">
    <source>
        <dbReference type="ARBA" id="ARBA00023224"/>
    </source>
</evidence>
<dbReference type="PANTHER" id="PTHR24249:SF411">
    <property type="entry name" value="G-PROTEIN COUPLED RECEPTORS FAMILY 1 PROFILE DOMAIN-CONTAINING PROTEIN"/>
    <property type="match status" value="1"/>
</dbReference>
<evidence type="ECO:0008006" key="10">
    <source>
        <dbReference type="Google" id="ProtNLM"/>
    </source>
</evidence>
<name>A0AAV4F679_9GAST</name>
<keyword evidence="7" id="KW-1133">Transmembrane helix</keyword>
<reference evidence="8 9" key="1">
    <citation type="journal article" date="2021" name="Elife">
        <title>Chloroplast acquisition without the gene transfer in kleptoplastic sea slugs, Plakobranchus ocellatus.</title>
        <authorList>
            <person name="Maeda T."/>
            <person name="Takahashi S."/>
            <person name="Yoshida T."/>
            <person name="Shimamura S."/>
            <person name="Takaki Y."/>
            <person name="Nagai Y."/>
            <person name="Toyoda A."/>
            <person name="Suzuki Y."/>
            <person name="Arimoto A."/>
            <person name="Ishii H."/>
            <person name="Satoh N."/>
            <person name="Nishiyama T."/>
            <person name="Hasebe M."/>
            <person name="Maruyama T."/>
            <person name="Minagawa J."/>
            <person name="Obokata J."/>
            <person name="Shigenobu S."/>
        </authorList>
    </citation>
    <scope>NUCLEOTIDE SEQUENCE [LARGE SCALE GENOMIC DNA]</scope>
</reference>
<evidence type="ECO:0000256" key="7">
    <source>
        <dbReference type="SAM" id="Phobius"/>
    </source>
</evidence>
<feature type="transmembrane region" description="Helical" evidence="7">
    <location>
        <begin position="25"/>
        <end position="43"/>
    </location>
</feature>
<evidence type="ECO:0000256" key="4">
    <source>
        <dbReference type="ARBA" id="ARBA00023170"/>
    </source>
</evidence>